<dbReference type="AlphaFoldDB" id="A0AAQ4DW84"/>
<gene>
    <name evidence="1" type="ORF">V5799_006493</name>
</gene>
<keyword evidence="2" id="KW-1185">Reference proteome</keyword>
<name>A0AAQ4DW84_AMBAM</name>
<evidence type="ECO:0000313" key="2">
    <source>
        <dbReference type="Proteomes" id="UP001321473"/>
    </source>
</evidence>
<comment type="caution">
    <text evidence="1">The sequence shown here is derived from an EMBL/GenBank/DDBJ whole genome shotgun (WGS) entry which is preliminary data.</text>
</comment>
<organism evidence="1 2">
    <name type="scientific">Amblyomma americanum</name>
    <name type="common">Lone star tick</name>
    <dbReference type="NCBI Taxonomy" id="6943"/>
    <lineage>
        <taxon>Eukaryota</taxon>
        <taxon>Metazoa</taxon>
        <taxon>Ecdysozoa</taxon>
        <taxon>Arthropoda</taxon>
        <taxon>Chelicerata</taxon>
        <taxon>Arachnida</taxon>
        <taxon>Acari</taxon>
        <taxon>Parasitiformes</taxon>
        <taxon>Ixodida</taxon>
        <taxon>Ixodoidea</taxon>
        <taxon>Ixodidae</taxon>
        <taxon>Amblyomminae</taxon>
        <taxon>Amblyomma</taxon>
    </lineage>
</organism>
<evidence type="ECO:0000313" key="1">
    <source>
        <dbReference type="EMBL" id="KAK8766724.1"/>
    </source>
</evidence>
<accession>A0AAQ4DW84</accession>
<reference evidence="1 2" key="1">
    <citation type="journal article" date="2023" name="Arcadia Sci">
        <title>De novo assembly of a long-read Amblyomma americanum tick genome.</title>
        <authorList>
            <person name="Chou S."/>
            <person name="Poskanzer K.E."/>
            <person name="Rollins M."/>
            <person name="Thuy-Boun P.S."/>
        </authorList>
    </citation>
    <scope>NUCLEOTIDE SEQUENCE [LARGE SCALE GENOMIC DNA]</scope>
    <source>
        <strain evidence="1">F_SG_1</strain>
        <tissue evidence="1">Salivary glands</tissue>
    </source>
</reference>
<dbReference type="EMBL" id="JARKHS020026071">
    <property type="protein sequence ID" value="KAK8766724.1"/>
    <property type="molecule type" value="Genomic_DNA"/>
</dbReference>
<dbReference type="Proteomes" id="UP001321473">
    <property type="component" value="Unassembled WGS sequence"/>
</dbReference>
<sequence length="86" mass="9234">MGRKNMSCPFSSPSSLSFIHLLRAVHSGIGQPAVWLDCSRRCAGCCVGCVCSRWLFWWPSRAGVFRGCLCVRGIPLDITAATAGTG</sequence>
<protein>
    <submittedName>
        <fullName evidence="1">Uncharacterized protein</fullName>
    </submittedName>
</protein>
<proteinExistence type="predicted"/>